<comment type="caution">
    <text evidence="2">The sequence shown here is derived from an EMBL/GenBank/DDBJ whole genome shotgun (WGS) entry which is preliminary data.</text>
</comment>
<evidence type="ECO:0000313" key="2">
    <source>
        <dbReference type="EMBL" id="MDT0644834.1"/>
    </source>
</evidence>
<dbReference type="Gene3D" id="3.10.450.50">
    <property type="match status" value="1"/>
</dbReference>
<dbReference type="Pfam" id="PF12680">
    <property type="entry name" value="SnoaL_2"/>
    <property type="match status" value="1"/>
</dbReference>
<evidence type="ECO:0000259" key="1">
    <source>
        <dbReference type="Pfam" id="PF12680"/>
    </source>
</evidence>
<evidence type="ECO:0000313" key="3">
    <source>
        <dbReference type="Proteomes" id="UP001262889"/>
    </source>
</evidence>
<gene>
    <name evidence="2" type="ORF">RM553_18480</name>
</gene>
<dbReference type="SUPFAM" id="SSF54427">
    <property type="entry name" value="NTF2-like"/>
    <property type="match status" value="1"/>
</dbReference>
<protein>
    <submittedName>
        <fullName evidence="2">Nuclear transport factor 2 family protein</fullName>
    </submittedName>
</protein>
<dbReference type="InterPro" id="IPR037401">
    <property type="entry name" value="SnoaL-like"/>
</dbReference>
<dbReference type="EMBL" id="JAVRHQ010000036">
    <property type="protein sequence ID" value="MDT0644834.1"/>
    <property type="molecule type" value="Genomic_DNA"/>
</dbReference>
<reference evidence="2 3" key="1">
    <citation type="submission" date="2023-09" db="EMBL/GenBank/DDBJ databases">
        <authorList>
            <person name="Rey-Velasco X."/>
        </authorList>
    </citation>
    <scope>NUCLEOTIDE SEQUENCE [LARGE SCALE GENOMIC DNA]</scope>
    <source>
        <strain evidence="2 3">F363</strain>
    </source>
</reference>
<dbReference type="InterPro" id="IPR032710">
    <property type="entry name" value="NTF2-like_dom_sf"/>
</dbReference>
<sequence length="145" mass="16738">MKEKSKAEFMVEKFFNRVWLPPGDLAAIDELMTEDYLIVTAGKEIKGRDNFKKWVRQFHEVLKDPINKIEDMFVNPEGNMVVCRWKCSGYNHGIFDLEATGDPISFTGIAIWEIREDKFCRCWVERSALEIYRALKGGNAGDIGI</sequence>
<dbReference type="RefSeq" id="WP_311536449.1">
    <property type="nucleotide sequence ID" value="NZ_JAVRHQ010000036.1"/>
</dbReference>
<feature type="domain" description="SnoaL-like" evidence="1">
    <location>
        <begin position="11"/>
        <end position="121"/>
    </location>
</feature>
<organism evidence="2 3">
    <name type="scientific">Autumnicola tepida</name>
    <dbReference type="NCBI Taxonomy" id="3075595"/>
    <lineage>
        <taxon>Bacteria</taxon>
        <taxon>Pseudomonadati</taxon>
        <taxon>Bacteroidota</taxon>
        <taxon>Flavobacteriia</taxon>
        <taxon>Flavobacteriales</taxon>
        <taxon>Flavobacteriaceae</taxon>
        <taxon>Autumnicola</taxon>
    </lineage>
</organism>
<keyword evidence="3" id="KW-1185">Reference proteome</keyword>
<accession>A0ABU3CET7</accession>
<proteinExistence type="predicted"/>
<dbReference type="Proteomes" id="UP001262889">
    <property type="component" value="Unassembled WGS sequence"/>
</dbReference>
<name>A0ABU3CET7_9FLAO</name>